<organism evidence="1 2">
    <name type="scientific">Mycena chlorophos</name>
    <name type="common">Agaric fungus</name>
    <name type="synonym">Agaricus chlorophos</name>
    <dbReference type="NCBI Taxonomy" id="658473"/>
    <lineage>
        <taxon>Eukaryota</taxon>
        <taxon>Fungi</taxon>
        <taxon>Dikarya</taxon>
        <taxon>Basidiomycota</taxon>
        <taxon>Agaricomycotina</taxon>
        <taxon>Agaricomycetes</taxon>
        <taxon>Agaricomycetidae</taxon>
        <taxon>Agaricales</taxon>
        <taxon>Marasmiineae</taxon>
        <taxon>Mycenaceae</taxon>
        <taxon>Mycena</taxon>
    </lineage>
</organism>
<sequence length="319" mass="33369">MEAPTGLASHRDDLPQSLCPHTPPLLRLSLSALAAEKSTGQLALPGRIATPSTARLKGLRRGGLAVGPGQSLRTELAMDCLQLLQANVTNCHPELRILACKSALLALTRHGSQRAVGRATTALRACLVIPAQRLVVASSRRRPSTMLAPRPLGSRYAHVAMRDELEVATGQLSLPSTFCLLVTTSAHPTCPVPPKSSPTLASPTGIIGRNPIVGVVSVNGQQLDLEPQVASGRAATSCGDGVASPDPLRQYTDAPASLAATAFDFALQSLPSLPDDTDNHHTSPSPRVLISAFRRPTTTTFFPPTVVLKPPDTAPTTGA</sequence>
<reference evidence="1" key="1">
    <citation type="submission" date="2014-09" db="EMBL/GenBank/DDBJ databases">
        <title>Genome sequence of the luminous mushroom Mycena chlorophos for searching fungal bioluminescence genes.</title>
        <authorList>
            <person name="Tanaka Y."/>
            <person name="Kasuga D."/>
            <person name="Oba Y."/>
            <person name="Hase S."/>
            <person name="Sato K."/>
            <person name="Oba Y."/>
            <person name="Sakakibara Y."/>
        </authorList>
    </citation>
    <scope>NUCLEOTIDE SEQUENCE</scope>
</reference>
<protein>
    <submittedName>
        <fullName evidence="1">Uncharacterized protein</fullName>
    </submittedName>
</protein>
<proteinExistence type="predicted"/>
<dbReference type="EMBL" id="DF849016">
    <property type="protein sequence ID" value="GAT55440.1"/>
    <property type="molecule type" value="Genomic_DNA"/>
</dbReference>
<accession>A0ABQ0LWK0</accession>
<gene>
    <name evidence="1" type="ORF">MCHLO_12214</name>
</gene>
<dbReference type="Proteomes" id="UP000815677">
    <property type="component" value="Unassembled WGS sequence"/>
</dbReference>
<name>A0ABQ0LWK0_MYCCL</name>
<evidence type="ECO:0000313" key="2">
    <source>
        <dbReference type="Proteomes" id="UP000815677"/>
    </source>
</evidence>
<keyword evidence="2" id="KW-1185">Reference proteome</keyword>
<evidence type="ECO:0000313" key="1">
    <source>
        <dbReference type="EMBL" id="GAT55440.1"/>
    </source>
</evidence>